<sequence>MDAAQQGSDRIISTDSSDTLNILSLDAEERPSDAGNLKEQPLSGKDERIVPPNVSHDVTTMGPQRDGIRQSGSLDAGGDSSAVYPPNVYAPQAQTFYYGGYENTSGEWDEYPQYVHAEGVEVGSPGIYNENSSLMFHTGYGYSPQMPYGPYSPVTTPLPSVRGDGQLYSPFPDPYYHQPGAFLGETPNSNGIPYRPRPGYTFPYGSFGRGNFAGDSGNPPFYDSRQGFGSGGPWSDWSKSSDGQRSLTPLLSPVASPQPIGTISSFGHNVGLLTAGMFQASPRQRPLYGFGSATSSYAHSYQHGGMHHQCTNFGGSVSALGTNARGWIAVDKGRRRGRGNDSLCSCTDTLDALIEQNRGPRASRPKNPSSERNSSADGKNGASSPKVNSELYNRSDFVTEHKDAKFFIIKSYSEDNVHKSIKYGVWASTPNGNKKLDAAYREAKEKEGVFPVFLFFSVNASAQFCGVAEMTGPVDFDKSVDYWQQDKWSGQFPVKWHIIKDVPNSQFRHILLENNDNKPVTNSRDTQEVGLAQGLEMLNIFKNHDSEVSILDDFDFYEDRQKVMQERKARQQMIPIPISVAANNEARNPVPLSGDFIKQMSKSFAQAVRMEDSKDSVMENGRSVTASTTSADNLVKATVAVSTSQGN</sequence>
<evidence type="ECO:0000313" key="1">
    <source>
        <dbReference type="EMBL" id="KAJ8628826.1"/>
    </source>
</evidence>
<accession>A0ACC2L5Q0</accession>
<name>A0ACC2L5Q0_PERAE</name>
<evidence type="ECO:0000313" key="2">
    <source>
        <dbReference type="Proteomes" id="UP001234297"/>
    </source>
</evidence>
<gene>
    <name evidence="1" type="ORF">MRB53_022149</name>
</gene>
<dbReference type="EMBL" id="CM056815">
    <property type="protein sequence ID" value="KAJ8628826.1"/>
    <property type="molecule type" value="Genomic_DNA"/>
</dbReference>
<reference evidence="1 2" key="1">
    <citation type="journal article" date="2022" name="Hortic Res">
        <title>A haplotype resolved chromosomal level avocado genome allows analysis of novel avocado genes.</title>
        <authorList>
            <person name="Nath O."/>
            <person name="Fletcher S.J."/>
            <person name="Hayward A."/>
            <person name="Shaw L.M."/>
            <person name="Masouleh A.K."/>
            <person name="Furtado A."/>
            <person name="Henry R.J."/>
            <person name="Mitter N."/>
        </authorList>
    </citation>
    <scope>NUCLEOTIDE SEQUENCE [LARGE SCALE GENOMIC DNA]</scope>
    <source>
        <strain evidence="2">cv. Hass</strain>
    </source>
</reference>
<comment type="caution">
    <text evidence="1">The sequence shown here is derived from an EMBL/GenBank/DDBJ whole genome shotgun (WGS) entry which is preliminary data.</text>
</comment>
<organism evidence="1 2">
    <name type="scientific">Persea americana</name>
    <name type="common">Avocado</name>
    <dbReference type="NCBI Taxonomy" id="3435"/>
    <lineage>
        <taxon>Eukaryota</taxon>
        <taxon>Viridiplantae</taxon>
        <taxon>Streptophyta</taxon>
        <taxon>Embryophyta</taxon>
        <taxon>Tracheophyta</taxon>
        <taxon>Spermatophyta</taxon>
        <taxon>Magnoliopsida</taxon>
        <taxon>Magnoliidae</taxon>
        <taxon>Laurales</taxon>
        <taxon>Lauraceae</taxon>
        <taxon>Persea</taxon>
    </lineage>
</organism>
<proteinExistence type="predicted"/>
<keyword evidence="2" id="KW-1185">Reference proteome</keyword>
<dbReference type="Proteomes" id="UP001234297">
    <property type="component" value="Chromosome 7"/>
</dbReference>
<protein>
    <submittedName>
        <fullName evidence="1">Uncharacterized protein</fullName>
    </submittedName>
</protein>